<reference evidence="1" key="1">
    <citation type="submission" date="2017-08" db="EMBL/GenBank/DDBJ databases">
        <authorList>
            <person name="Polle J.E."/>
            <person name="Barry K."/>
            <person name="Cushman J."/>
            <person name="Schmutz J."/>
            <person name="Tran D."/>
            <person name="Hathwaick L.T."/>
            <person name="Yim W.C."/>
            <person name="Jenkins J."/>
            <person name="Mckie-Krisberg Z.M."/>
            <person name="Prochnik S."/>
            <person name="Lindquist E."/>
            <person name="Dockter R.B."/>
            <person name="Adam C."/>
            <person name="Molina H."/>
            <person name="Bunkerborg J."/>
            <person name="Jin E."/>
            <person name="Buchheim M."/>
            <person name="Magnuson J."/>
        </authorList>
    </citation>
    <scope>NUCLEOTIDE SEQUENCE</scope>
    <source>
        <strain evidence="1">CCAP 19/18</strain>
    </source>
</reference>
<comment type="caution">
    <text evidence="1">The sequence shown here is derived from an EMBL/GenBank/DDBJ whole genome shotgun (WGS) entry which is preliminary data.</text>
</comment>
<dbReference type="EMBL" id="MU069806">
    <property type="protein sequence ID" value="KAF5833513.1"/>
    <property type="molecule type" value="Genomic_DNA"/>
</dbReference>
<proteinExistence type="predicted"/>
<evidence type="ECO:0000313" key="2">
    <source>
        <dbReference type="Proteomes" id="UP000815325"/>
    </source>
</evidence>
<evidence type="ECO:0000313" key="1">
    <source>
        <dbReference type="EMBL" id="KAF5833513.1"/>
    </source>
</evidence>
<organism evidence="1 2">
    <name type="scientific">Dunaliella salina</name>
    <name type="common">Green alga</name>
    <name type="synonym">Protococcus salinus</name>
    <dbReference type="NCBI Taxonomy" id="3046"/>
    <lineage>
        <taxon>Eukaryota</taxon>
        <taxon>Viridiplantae</taxon>
        <taxon>Chlorophyta</taxon>
        <taxon>core chlorophytes</taxon>
        <taxon>Chlorophyceae</taxon>
        <taxon>CS clade</taxon>
        <taxon>Chlamydomonadales</taxon>
        <taxon>Dunaliellaceae</taxon>
        <taxon>Dunaliella</taxon>
    </lineage>
</organism>
<evidence type="ECO:0008006" key="3">
    <source>
        <dbReference type="Google" id="ProtNLM"/>
    </source>
</evidence>
<gene>
    <name evidence="1" type="ORF">DUNSADRAFT_10164</name>
</gene>
<accession>A0ABQ7GFZ2</accession>
<protein>
    <recommendedName>
        <fullName evidence="3">Encoded protein</fullName>
    </recommendedName>
</protein>
<keyword evidence="2" id="KW-1185">Reference proteome</keyword>
<dbReference type="Proteomes" id="UP000815325">
    <property type="component" value="Unassembled WGS sequence"/>
</dbReference>
<sequence length="89" mass="10224">MGTLHRKCPRPKMSRRQCQLHRKETCVMVMVTRARFQQVSHPSNQNKIHLLLESLPRKQDPLSTGIPAQETITNTVQKRHTLSGRVLAS</sequence>
<name>A0ABQ7GFZ2_DUNSA</name>